<dbReference type="KEGG" id="dre:100006305"/>
<keyword evidence="9 12" id="KW-0357">Heparan sulfate</keyword>
<keyword evidence="7 12" id="KW-0472">Membrane</keyword>
<evidence type="ECO:0000256" key="11">
    <source>
        <dbReference type="RuleBase" id="RU003518"/>
    </source>
</evidence>
<dbReference type="GO" id="GO:0016477">
    <property type="term" value="P:cell migration"/>
    <property type="evidence" value="ECO:0000318"/>
    <property type="project" value="GO_Central"/>
</dbReference>
<evidence type="ECO:0000256" key="3">
    <source>
        <dbReference type="ARBA" id="ARBA00022475"/>
    </source>
</evidence>
<reference evidence="14" key="1">
    <citation type="submission" date="2025-08" db="UniProtKB">
        <authorList>
            <consortium name="RefSeq"/>
        </authorList>
    </citation>
    <scope>IDENTIFICATION</scope>
    <source>
        <strain evidence="14">Tuebingen</strain>
        <tissue evidence="14">Fibroblasts and whole tissue</tissue>
    </source>
</reference>
<dbReference type="Proteomes" id="UP000000437">
    <property type="component" value="Chromosome 2"/>
</dbReference>
<organism evidence="13 14">
    <name type="scientific">Danio rerio</name>
    <name type="common">Zebrafish</name>
    <name type="synonym">Brachydanio rerio</name>
    <dbReference type="NCBI Taxonomy" id="7955"/>
    <lineage>
        <taxon>Eukaryota</taxon>
        <taxon>Metazoa</taxon>
        <taxon>Chordata</taxon>
        <taxon>Craniata</taxon>
        <taxon>Vertebrata</taxon>
        <taxon>Euteleostomi</taxon>
        <taxon>Actinopterygii</taxon>
        <taxon>Neopterygii</taxon>
        <taxon>Teleostei</taxon>
        <taxon>Ostariophysi</taxon>
        <taxon>Cypriniformes</taxon>
        <taxon>Danionidae</taxon>
        <taxon>Danioninae</taxon>
        <taxon>Danio</taxon>
    </lineage>
</organism>
<dbReference type="PANTHER" id="PTHR10822">
    <property type="entry name" value="GLYPICAN"/>
    <property type="match status" value="1"/>
</dbReference>
<keyword evidence="3" id="KW-1003">Cell membrane</keyword>
<keyword evidence="10 12" id="KW-0449">Lipoprotein</keyword>
<evidence type="ECO:0000256" key="6">
    <source>
        <dbReference type="ARBA" id="ARBA00022974"/>
    </source>
</evidence>
<evidence type="ECO:0000256" key="2">
    <source>
        <dbReference type="ARBA" id="ARBA00010260"/>
    </source>
</evidence>
<evidence type="ECO:0000256" key="7">
    <source>
        <dbReference type="ARBA" id="ARBA00023136"/>
    </source>
</evidence>
<dbReference type="AGR" id="ZFIN:ZDB-GENE-141112-1"/>
<evidence type="ECO:0000256" key="5">
    <source>
        <dbReference type="ARBA" id="ARBA00022729"/>
    </source>
</evidence>
<evidence type="ECO:0000256" key="4">
    <source>
        <dbReference type="ARBA" id="ARBA00022622"/>
    </source>
</evidence>
<evidence type="ECO:0000313" key="15">
    <source>
        <dbReference type="ZFIN" id="ZDB-GENE-141112-1"/>
    </source>
</evidence>
<dbReference type="GO" id="GO:0098552">
    <property type="term" value="C:side of membrane"/>
    <property type="evidence" value="ECO:0007669"/>
    <property type="project" value="UniProtKB-KW"/>
</dbReference>
<evidence type="ECO:0000256" key="9">
    <source>
        <dbReference type="ARBA" id="ARBA00023207"/>
    </source>
</evidence>
<evidence type="ECO:0000256" key="8">
    <source>
        <dbReference type="ARBA" id="ARBA00023180"/>
    </source>
</evidence>
<dbReference type="Pfam" id="PF01153">
    <property type="entry name" value="Glypican"/>
    <property type="match status" value="1"/>
</dbReference>
<dbReference type="OrthoDB" id="6380619at2759"/>
<evidence type="ECO:0000313" key="14">
    <source>
        <dbReference type="RefSeq" id="XP_005171487.3"/>
    </source>
</evidence>
<comment type="function">
    <text evidence="12">Cell surface proteoglycan.</text>
</comment>
<keyword evidence="5" id="KW-0732">Signal</keyword>
<dbReference type="GO" id="GO:0009986">
    <property type="term" value="C:cell surface"/>
    <property type="evidence" value="ECO:0000318"/>
    <property type="project" value="GO_Central"/>
</dbReference>
<dbReference type="GO" id="GO:1905475">
    <property type="term" value="P:regulation of protein localization to membrane"/>
    <property type="evidence" value="ECO:0000318"/>
    <property type="project" value="GO_Central"/>
</dbReference>
<dbReference type="GO" id="GO:0005886">
    <property type="term" value="C:plasma membrane"/>
    <property type="evidence" value="ECO:0007669"/>
    <property type="project" value="UniProtKB-SubCell"/>
</dbReference>
<evidence type="ECO:0000256" key="10">
    <source>
        <dbReference type="ARBA" id="ARBA00023288"/>
    </source>
</evidence>
<dbReference type="CTD" id="100006305"/>
<comment type="similarity">
    <text evidence="2 11">Belongs to the glypican family.</text>
</comment>
<evidence type="ECO:0000313" key="13">
    <source>
        <dbReference type="Proteomes" id="UP000000437"/>
    </source>
</evidence>
<dbReference type="GO" id="GO:0090263">
    <property type="term" value="P:positive regulation of canonical Wnt signaling pathway"/>
    <property type="evidence" value="ECO:0000318"/>
    <property type="project" value="GO_Central"/>
</dbReference>
<sequence length="590" mass="64630">MSRVNVSWIITVLAVELATLSTTRAHSCHEVKTAFQVRQIGQLKWVPETPATDVELSVCKHAGPSCCTRRMEDSYRAAVLRDTTQNIGSYSYELKFLISAHAAAFQDTFQSLISFSQNHLTSLFETTYSSLMSSISPHIVCLFTDLSRFLQGTGNVSVEAAVHCFFDSLFPLVHTQIVNPGMEGSIGTDASEGNQLGDCLRMTRQDVNPFGPHPKAMAKDLADALRAGRVLSLALAEGSEVMNITETAGLSKECTRALVRMHYCSHCRGLTLIHACSNYCLNVMRGCLASYSELHQPWRQYVTILQDLTQMVAGAHNLELALLGIRGQVEEAILYAQLHGPRLTATVDKVCGHSSNTSTSTVRTFPPASVKPPPVNISQDAPGADKIGMLAHLHSSLPLKNSKSDRGRTLKKVAREFTIYISRYKSFYAMLPDMLCDGEKVVDEFSCWSGDDVVKSYTARVVGNGVLAQRQNPEVRVRGFDPVLMDVKNRLELFNMEVQEVIPGVGHRRSWDDPGSGESSGECDDEDGCEGSGESVESPSPKEEDLSKTTGKVSFNEVPIPRNKPSSDASLSTAGFIIIILCLGLQWPFI</sequence>
<evidence type="ECO:0000256" key="1">
    <source>
        <dbReference type="ARBA" id="ARBA00004609"/>
    </source>
</evidence>
<protein>
    <submittedName>
        <fullName evidence="14">Glypican-5 isoform X1</fullName>
    </submittedName>
</protein>
<dbReference type="PANTHER" id="PTHR10822:SF19">
    <property type="entry name" value="GLYPICAN-5"/>
    <property type="match status" value="1"/>
</dbReference>
<keyword evidence="4 12" id="KW-0336">GPI-anchor</keyword>
<name>A0A8M2BIT2_DANRE</name>
<accession>A0A8M2BIT2</accession>
<keyword evidence="8" id="KW-0325">Glycoprotein</keyword>
<proteinExistence type="inferred from homology"/>
<keyword evidence="6 12" id="KW-0654">Proteoglycan</keyword>
<dbReference type="ZFIN" id="ZDB-GENE-141112-1">
    <property type="gene designation" value="gpc5c"/>
</dbReference>
<dbReference type="AlphaFoldDB" id="A0A8M2BIT2"/>
<gene>
    <name evidence="14 15" type="primary">gpc5c</name>
</gene>
<dbReference type="RefSeq" id="XP_005171487.3">
    <property type="nucleotide sequence ID" value="XM_005171430.6"/>
</dbReference>
<dbReference type="GeneID" id="100006305"/>
<evidence type="ECO:0000256" key="12">
    <source>
        <dbReference type="RuleBase" id="RU003519"/>
    </source>
</evidence>
<dbReference type="InterPro" id="IPR001863">
    <property type="entry name" value="Glypican"/>
</dbReference>
<keyword evidence="13" id="KW-1185">Reference proteome</keyword>
<comment type="subcellular location">
    <subcellularLocation>
        <location evidence="1 12">Cell membrane</location>
        <topology evidence="1 12">Lipid-anchor</topology>
        <topology evidence="1 12">GPI-anchor</topology>
    </subcellularLocation>
</comment>